<feature type="transmembrane region" description="Helical" evidence="1">
    <location>
        <begin position="7"/>
        <end position="32"/>
    </location>
</feature>
<dbReference type="STRING" id="927083.DB32_007150"/>
<keyword evidence="1" id="KW-1133">Transmembrane helix</keyword>
<dbReference type="KEGG" id="samy:DB32_007150"/>
<protein>
    <submittedName>
        <fullName evidence="2">Uncharacterized protein</fullName>
    </submittedName>
</protein>
<keyword evidence="3" id="KW-1185">Reference proteome</keyword>
<proteinExistence type="predicted"/>
<dbReference type="Proteomes" id="UP000034883">
    <property type="component" value="Chromosome"/>
</dbReference>
<keyword evidence="1" id="KW-0472">Membrane</keyword>
<dbReference type="EMBL" id="CP011125">
    <property type="protein sequence ID" value="AKF10001.1"/>
    <property type="molecule type" value="Genomic_DNA"/>
</dbReference>
<evidence type="ECO:0000313" key="2">
    <source>
        <dbReference type="EMBL" id="AKF10001.1"/>
    </source>
</evidence>
<evidence type="ECO:0000313" key="3">
    <source>
        <dbReference type="Proteomes" id="UP000034883"/>
    </source>
</evidence>
<accession>A0A0F6YL63</accession>
<evidence type="ECO:0000256" key="1">
    <source>
        <dbReference type="SAM" id="Phobius"/>
    </source>
</evidence>
<name>A0A0F6YL63_9BACT</name>
<sequence>MMLTTSLLVYLALTFSLASSIVLWVAMIGVAVRRARTSEMHPGLSVVPPLAAVAAWRGGERELALGFAAVSIVYLVLLIAAHA</sequence>
<gene>
    <name evidence="2" type="ORF">DB32_007150</name>
</gene>
<reference evidence="2 3" key="1">
    <citation type="submission" date="2015-03" db="EMBL/GenBank/DDBJ databases">
        <title>Genome assembly of Sandaracinus amylolyticus DSM 53668.</title>
        <authorList>
            <person name="Sharma G."/>
            <person name="Subramanian S."/>
        </authorList>
    </citation>
    <scope>NUCLEOTIDE SEQUENCE [LARGE SCALE GENOMIC DNA]</scope>
    <source>
        <strain evidence="2 3">DSM 53668</strain>
    </source>
</reference>
<feature type="transmembrane region" description="Helical" evidence="1">
    <location>
        <begin position="63"/>
        <end position="81"/>
    </location>
</feature>
<keyword evidence="1" id="KW-0812">Transmembrane</keyword>
<organism evidence="2 3">
    <name type="scientific">Sandaracinus amylolyticus</name>
    <dbReference type="NCBI Taxonomy" id="927083"/>
    <lineage>
        <taxon>Bacteria</taxon>
        <taxon>Pseudomonadati</taxon>
        <taxon>Myxococcota</taxon>
        <taxon>Polyangia</taxon>
        <taxon>Polyangiales</taxon>
        <taxon>Sandaracinaceae</taxon>
        <taxon>Sandaracinus</taxon>
    </lineage>
</organism>
<dbReference type="AlphaFoldDB" id="A0A0F6YL63"/>